<dbReference type="Pfam" id="PF13879">
    <property type="entry name" value="Hmw_CFAP97"/>
    <property type="match status" value="1"/>
</dbReference>
<proteinExistence type="inferred from homology"/>
<gene>
    <name evidence="2" type="ORF">D910_11713</name>
</gene>
<dbReference type="Proteomes" id="UP000030742">
    <property type="component" value="Unassembled WGS sequence"/>
</dbReference>
<organism evidence="2 3">
    <name type="scientific">Dendroctonus ponderosae</name>
    <name type="common">Mountain pine beetle</name>
    <dbReference type="NCBI Taxonomy" id="77166"/>
    <lineage>
        <taxon>Eukaryota</taxon>
        <taxon>Metazoa</taxon>
        <taxon>Ecdysozoa</taxon>
        <taxon>Arthropoda</taxon>
        <taxon>Hexapoda</taxon>
        <taxon>Insecta</taxon>
        <taxon>Pterygota</taxon>
        <taxon>Neoptera</taxon>
        <taxon>Endopterygota</taxon>
        <taxon>Coleoptera</taxon>
        <taxon>Polyphaga</taxon>
        <taxon>Cucujiformia</taxon>
        <taxon>Curculionidae</taxon>
        <taxon>Scolytinae</taxon>
        <taxon>Dendroctonus</taxon>
    </lineage>
</organism>
<dbReference type="EMBL" id="KB632390">
    <property type="protein sequence ID" value="ERL94436.1"/>
    <property type="molecule type" value="Genomic_DNA"/>
</dbReference>
<comment type="similarity">
    <text evidence="1">Belongs to the CFAP97 family.</text>
</comment>
<dbReference type="OrthoDB" id="515313at2759"/>
<evidence type="ECO:0000313" key="3">
    <source>
        <dbReference type="Proteomes" id="UP000030742"/>
    </source>
</evidence>
<evidence type="ECO:0008006" key="4">
    <source>
        <dbReference type="Google" id="ProtNLM"/>
    </source>
</evidence>
<evidence type="ECO:0000256" key="1">
    <source>
        <dbReference type="ARBA" id="ARBA00008315"/>
    </source>
</evidence>
<protein>
    <recommendedName>
        <fullName evidence="4">Cilia- and flagella-associated protein 97</fullName>
    </recommendedName>
</protein>
<reference evidence="2 3" key="1">
    <citation type="journal article" date="2013" name="Genome Biol.">
        <title>Draft genome of the mountain pine beetle, Dendroctonus ponderosae Hopkins, a major forest pest.</title>
        <authorList>
            <person name="Keeling C.I."/>
            <person name="Yuen M.M."/>
            <person name="Liao N.Y."/>
            <person name="Docking T.R."/>
            <person name="Chan S.K."/>
            <person name="Taylor G.A."/>
            <person name="Palmquist D.L."/>
            <person name="Jackman S.D."/>
            <person name="Nguyen A."/>
            <person name="Li M."/>
            <person name="Henderson H."/>
            <person name="Janes J.K."/>
            <person name="Zhao Y."/>
            <person name="Pandoh P."/>
            <person name="Moore R."/>
            <person name="Sperling F.A."/>
            <person name="Huber D.P."/>
            <person name="Birol I."/>
            <person name="Jones S.J."/>
            <person name="Bohlmann J."/>
        </authorList>
    </citation>
    <scope>NUCLEOTIDE SEQUENCE</scope>
</reference>
<accession>U4UW03</accession>
<sequence>MSSSDESNRLNNCVTCEQIKYSQEDETLSSNSEGKQESVESLRLNFNQSKLEKIRHPTVQQNKTFSLEKVREIERRNSMLVNRILYHNRRPNQYKLTVASLPKITSAEINRRRFNEKIAKDNQVRSRLRFSLR</sequence>
<evidence type="ECO:0000313" key="2">
    <source>
        <dbReference type="EMBL" id="ERL94436.1"/>
    </source>
</evidence>
<dbReference type="InterPro" id="IPR029488">
    <property type="entry name" value="Hmw/CFAP97"/>
</dbReference>
<name>U4UW03_DENPD</name>
<dbReference type="AlphaFoldDB" id="U4UW03"/>